<evidence type="ECO:0000259" key="2">
    <source>
        <dbReference type="PROSITE" id="PS51898"/>
    </source>
</evidence>
<keyword evidence="4" id="KW-1185">Reference proteome</keyword>
<dbReference type="InterPro" id="IPR011010">
    <property type="entry name" value="DNA_brk_join_enz"/>
</dbReference>
<dbReference type="Gene3D" id="1.10.443.10">
    <property type="entry name" value="Intergrase catalytic core"/>
    <property type="match status" value="1"/>
</dbReference>
<evidence type="ECO:0000313" key="3">
    <source>
        <dbReference type="EMBL" id="AOH55039.1"/>
    </source>
</evidence>
<dbReference type="Pfam" id="PF00589">
    <property type="entry name" value="Phage_integrase"/>
    <property type="match status" value="1"/>
</dbReference>
<proteinExistence type="predicted"/>
<dbReference type="PANTHER" id="PTHR30349:SF82">
    <property type="entry name" value="INTEGRASE_RECOMBINASE YOEC-RELATED"/>
    <property type="match status" value="1"/>
</dbReference>
<accession>A0A1B3XP98</accession>
<dbReference type="KEGG" id="bmur:ABE28_011820"/>
<reference evidence="3 4" key="1">
    <citation type="submission" date="2016-08" db="EMBL/GenBank/DDBJ databases">
        <title>Complete genome sequence of Bacillus muralis G25-68, a strain with toxicity to nematodes.</title>
        <authorList>
            <person name="Zheng Z."/>
        </authorList>
    </citation>
    <scope>NUCLEOTIDE SEQUENCE [LARGE SCALE GENOMIC DNA]</scope>
    <source>
        <strain evidence="3 4">G25-68</strain>
    </source>
</reference>
<dbReference type="InterPro" id="IPR002104">
    <property type="entry name" value="Integrase_catalytic"/>
</dbReference>
<dbReference type="PROSITE" id="PS51898">
    <property type="entry name" value="TYR_RECOMBINASE"/>
    <property type="match status" value="1"/>
</dbReference>
<dbReference type="GO" id="GO:0015074">
    <property type="term" value="P:DNA integration"/>
    <property type="evidence" value="ECO:0007669"/>
    <property type="project" value="InterPro"/>
</dbReference>
<dbReference type="STRING" id="264697.ABE28_011820"/>
<dbReference type="PANTHER" id="PTHR30349">
    <property type="entry name" value="PHAGE INTEGRASE-RELATED"/>
    <property type="match status" value="1"/>
</dbReference>
<dbReference type="Proteomes" id="UP000077926">
    <property type="component" value="Chromosome"/>
</dbReference>
<evidence type="ECO:0000256" key="1">
    <source>
        <dbReference type="ARBA" id="ARBA00023172"/>
    </source>
</evidence>
<evidence type="ECO:0000313" key="4">
    <source>
        <dbReference type="Proteomes" id="UP000077926"/>
    </source>
</evidence>
<protein>
    <submittedName>
        <fullName evidence="3">Integrase</fullName>
    </submittedName>
</protein>
<dbReference type="CDD" id="cd01192">
    <property type="entry name" value="INT_C_like_3"/>
    <property type="match status" value="1"/>
</dbReference>
<dbReference type="GO" id="GO:0006310">
    <property type="term" value="P:DNA recombination"/>
    <property type="evidence" value="ECO:0007669"/>
    <property type="project" value="UniProtKB-KW"/>
</dbReference>
<dbReference type="InterPro" id="IPR050090">
    <property type="entry name" value="Tyrosine_recombinase_XerCD"/>
</dbReference>
<sequence>MQSASQKIKNVQPIRRLDHIDKMKKSLLKYCSYRDYMMFSIGINIGLRIGDLLQLRVRDILEGTHIVIVEQKTEKIKRFLVNPQLRKEVRKYVRKMNLKNEQYLFPSRKGDGPITRVQAYRVLNKAADMADIPDVGTHTLRKTFGYLHYQKFKDIALLQQILNHSNPKDTMIYIGLTQDLMDETLMDFYF</sequence>
<keyword evidence="1" id="KW-0233">DNA recombination</keyword>
<dbReference type="InterPro" id="IPR013762">
    <property type="entry name" value="Integrase-like_cat_sf"/>
</dbReference>
<dbReference type="EMBL" id="CP017080">
    <property type="protein sequence ID" value="AOH55039.1"/>
    <property type="molecule type" value="Genomic_DNA"/>
</dbReference>
<dbReference type="AlphaFoldDB" id="A0A1B3XP98"/>
<name>A0A1B3XP98_9BACI</name>
<dbReference type="RefSeq" id="WP_064465026.1">
    <property type="nucleotide sequence ID" value="NZ_CP017080.1"/>
</dbReference>
<gene>
    <name evidence="3" type="ORF">ABE28_011820</name>
</gene>
<organism evidence="3 4">
    <name type="scientific">Peribacillus muralis</name>
    <dbReference type="NCBI Taxonomy" id="264697"/>
    <lineage>
        <taxon>Bacteria</taxon>
        <taxon>Bacillati</taxon>
        <taxon>Bacillota</taxon>
        <taxon>Bacilli</taxon>
        <taxon>Bacillales</taxon>
        <taxon>Bacillaceae</taxon>
        <taxon>Peribacillus</taxon>
    </lineage>
</organism>
<dbReference type="SUPFAM" id="SSF56349">
    <property type="entry name" value="DNA breaking-rejoining enzymes"/>
    <property type="match status" value="1"/>
</dbReference>
<dbReference type="GO" id="GO:0003677">
    <property type="term" value="F:DNA binding"/>
    <property type="evidence" value="ECO:0007669"/>
    <property type="project" value="InterPro"/>
</dbReference>
<feature type="domain" description="Tyr recombinase" evidence="2">
    <location>
        <begin position="12"/>
        <end position="186"/>
    </location>
</feature>